<accession>A0A9D1MJP3</accession>
<feature type="region of interest" description="Disordered" evidence="3">
    <location>
        <begin position="1"/>
        <end position="64"/>
    </location>
</feature>
<sequence length="168" mass="18538">MGLIDFFKRSDKSDDKTKEGTAGDTAAHSSNVSGRKSEVGAGDTMAGYAAAHSSKESNRKKGGRGEELACKHLKRLGYKVLARNWRNPFGEVDIVAAKDGVVAFIEVKTRLSDMFGQPSEAVDFSRRRRYINAALCWFSGREMDCTVRFDVIEVRGNKINHIVSAFEA</sequence>
<evidence type="ECO:0000313" key="4">
    <source>
        <dbReference type="EMBL" id="HIU61539.1"/>
    </source>
</evidence>
<dbReference type="SUPFAM" id="SSF52980">
    <property type="entry name" value="Restriction endonuclease-like"/>
    <property type="match status" value="1"/>
</dbReference>
<evidence type="ECO:0000256" key="1">
    <source>
        <dbReference type="ARBA" id="ARBA00006738"/>
    </source>
</evidence>
<dbReference type="PANTHER" id="PTHR34039">
    <property type="entry name" value="UPF0102 PROTEIN YRAN"/>
    <property type="match status" value="1"/>
</dbReference>
<reference evidence="4" key="2">
    <citation type="journal article" date="2021" name="PeerJ">
        <title>Extensive microbial diversity within the chicken gut microbiome revealed by metagenomics and culture.</title>
        <authorList>
            <person name="Gilroy R."/>
            <person name="Ravi A."/>
            <person name="Getino M."/>
            <person name="Pursley I."/>
            <person name="Horton D.L."/>
            <person name="Alikhan N.F."/>
            <person name="Baker D."/>
            <person name="Gharbi K."/>
            <person name="Hall N."/>
            <person name="Watson M."/>
            <person name="Adriaenssens E.M."/>
            <person name="Foster-Nyarko E."/>
            <person name="Jarju S."/>
            <person name="Secka A."/>
            <person name="Antonio M."/>
            <person name="Oren A."/>
            <person name="Chaudhuri R.R."/>
            <person name="La Ragione R."/>
            <person name="Hildebrand F."/>
            <person name="Pallen M.J."/>
        </authorList>
    </citation>
    <scope>NUCLEOTIDE SEQUENCE</scope>
    <source>
        <strain evidence="4">CHK195-12923</strain>
    </source>
</reference>
<dbReference type="InterPro" id="IPR003509">
    <property type="entry name" value="UPF0102_YraN-like"/>
</dbReference>
<dbReference type="InterPro" id="IPR011856">
    <property type="entry name" value="tRNA_endonuc-like_dom_sf"/>
</dbReference>
<name>A0A9D1MJP3_9FIRM</name>
<evidence type="ECO:0000256" key="2">
    <source>
        <dbReference type="HAMAP-Rule" id="MF_00048"/>
    </source>
</evidence>
<dbReference type="EMBL" id="DVNE01000024">
    <property type="protein sequence ID" value="HIU61539.1"/>
    <property type="molecule type" value="Genomic_DNA"/>
</dbReference>
<dbReference type="PANTHER" id="PTHR34039:SF1">
    <property type="entry name" value="UPF0102 PROTEIN YRAN"/>
    <property type="match status" value="1"/>
</dbReference>
<organism evidence="4 5">
    <name type="scientific">Candidatus Coproplasma excrementigallinarum</name>
    <dbReference type="NCBI Taxonomy" id="2840747"/>
    <lineage>
        <taxon>Bacteria</taxon>
        <taxon>Bacillati</taxon>
        <taxon>Bacillota</taxon>
        <taxon>Clostridia</taxon>
        <taxon>Eubacteriales</taxon>
        <taxon>Candidatus Coproplasma</taxon>
    </lineage>
</organism>
<dbReference type="Pfam" id="PF02021">
    <property type="entry name" value="UPF0102"/>
    <property type="match status" value="1"/>
</dbReference>
<feature type="compositionally biased region" description="Basic and acidic residues" evidence="3">
    <location>
        <begin position="1"/>
        <end position="21"/>
    </location>
</feature>
<dbReference type="HAMAP" id="MF_00048">
    <property type="entry name" value="UPF0102"/>
    <property type="match status" value="1"/>
</dbReference>
<dbReference type="Gene3D" id="3.40.1350.10">
    <property type="match status" value="1"/>
</dbReference>
<dbReference type="InterPro" id="IPR011335">
    <property type="entry name" value="Restrct_endonuc-II-like"/>
</dbReference>
<dbReference type="Proteomes" id="UP000824110">
    <property type="component" value="Unassembled WGS sequence"/>
</dbReference>
<feature type="compositionally biased region" description="Basic and acidic residues" evidence="3">
    <location>
        <begin position="53"/>
        <end position="64"/>
    </location>
</feature>
<protein>
    <recommendedName>
        <fullName evidence="2">UPF0102 protein IAB69_02700</fullName>
    </recommendedName>
</protein>
<dbReference type="NCBIfam" id="NF009150">
    <property type="entry name" value="PRK12497.1-3"/>
    <property type="match status" value="1"/>
</dbReference>
<evidence type="ECO:0000256" key="3">
    <source>
        <dbReference type="SAM" id="MobiDB-lite"/>
    </source>
</evidence>
<dbReference type="AlphaFoldDB" id="A0A9D1MJP3"/>
<gene>
    <name evidence="4" type="ORF">IAB69_02700</name>
</gene>
<dbReference type="GO" id="GO:0003676">
    <property type="term" value="F:nucleic acid binding"/>
    <property type="evidence" value="ECO:0007669"/>
    <property type="project" value="InterPro"/>
</dbReference>
<comment type="similarity">
    <text evidence="1 2">Belongs to the UPF0102 family.</text>
</comment>
<evidence type="ECO:0000313" key="5">
    <source>
        <dbReference type="Proteomes" id="UP000824110"/>
    </source>
</evidence>
<reference evidence="4" key="1">
    <citation type="submission" date="2020-10" db="EMBL/GenBank/DDBJ databases">
        <authorList>
            <person name="Gilroy R."/>
        </authorList>
    </citation>
    <scope>NUCLEOTIDE SEQUENCE</scope>
    <source>
        <strain evidence="4">CHK195-12923</strain>
    </source>
</reference>
<dbReference type="CDD" id="cd20736">
    <property type="entry name" value="PoNe_Nuclease"/>
    <property type="match status" value="1"/>
</dbReference>
<proteinExistence type="inferred from homology"/>
<comment type="caution">
    <text evidence="4">The sequence shown here is derived from an EMBL/GenBank/DDBJ whole genome shotgun (WGS) entry which is preliminary data.</text>
</comment>